<reference evidence="1 3" key="1">
    <citation type="submission" date="2016-08" db="EMBL/GenBank/DDBJ databases">
        <title>Complete genome sequence of Acinetobacter baylyi strain GFJ2.</title>
        <authorList>
            <person name="Tabata M."/>
            <person name="Kuboki S."/>
            <person name="Gibu N."/>
            <person name="Kinouchi Y."/>
            <person name="Vangnai A."/>
            <person name="Kasai D."/>
            <person name="Fukuda M."/>
        </authorList>
    </citation>
    <scope>NUCLEOTIDE SEQUENCE [LARGE SCALE GENOMIC DNA]</scope>
    <source>
        <strain evidence="1 3">GFJ2</strain>
    </source>
</reference>
<protein>
    <submittedName>
        <fullName evidence="1">Pilus assembly protein PilP</fullName>
    </submittedName>
</protein>
<proteinExistence type="predicted"/>
<organism evidence="1 3">
    <name type="scientific">Acinetobacter soli</name>
    <dbReference type="NCBI Taxonomy" id="487316"/>
    <lineage>
        <taxon>Bacteria</taxon>
        <taxon>Pseudomonadati</taxon>
        <taxon>Pseudomonadota</taxon>
        <taxon>Gammaproteobacteria</taxon>
        <taxon>Moraxellales</taxon>
        <taxon>Moraxellaceae</taxon>
        <taxon>Acinetobacter</taxon>
    </lineage>
</organism>
<dbReference type="EMBL" id="CP016896">
    <property type="protein sequence ID" value="APV36652.1"/>
    <property type="molecule type" value="Genomic_DNA"/>
</dbReference>
<name>A0A1P8EKK8_9GAMM</name>
<accession>A0A1P8EKK8</accession>
<dbReference type="Pfam" id="PF04351">
    <property type="entry name" value="PilP"/>
    <property type="match status" value="1"/>
</dbReference>
<dbReference type="Proteomes" id="UP000185674">
    <property type="component" value="Chromosome"/>
</dbReference>
<dbReference type="GeneID" id="67512939"/>
<dbReference type="PROSITE" id="PS51257">
    <property type="entry name" value="PROKAR_LIPOPROTEIN"/>
    <property type="match status" value="1"/>
</dbReference>
<dbReference type="EMBL" id="CP134206">
    <property type="protein sequence ID" value="WND06618.1"/>
    <property type="molecule type" value="Genomic_DNA"/>
</dbReference>
<sequence length="174" mass="19216">MIRQLLCLSVVVLGLAGCDSRIDSVQQQMAAIRSQPPLPIEPAPVFMPVPPYLYSANQLRNPFLPNSIAAELKVMSGKRVYPNLSRPKQPLESYALESLNMKGSMRRINGQILALIQTPDGEIERVQIGNYMGLNEGRIVAISPTQIDLMEIVPDGRDGFIERPRSLVLIGPKP</sequence>
<reference evidence="2" key="2">
    <citation type="submission" date="2023-09" db="EMBL/GenBank/DDBJ databases">
        <title>Acinetobacter soli.</title>
        <authorList>
            <person name="Kim B."/>
            <person name="Kim D."/>
            <person name="Park D."/>
        </authorList>
    </citation>
    <scope>NUCLEOTIDE SEQUENCE</scope>
    <source>
        <strain evidence="2">2023.05</strain>
    </source>
</reference>
<evidence type="ECO:0000313" key="3">
    <source>
        <dbReference type="Proteomes" id="UP000185674"/>
    </source>
</evidence>
<dbReference type="KEGG" id="asol:BEN76_11740"/>
<dbReference type="Proteomes" id="UP001256400">
    <property type="component" value="Chromosome"/>
</dbReference>
<gene>
    <name evidence="1" type="ORF">BEN76_11740</name>
    <name evidence="2" type="ORF">RHP80_05595</name>
</gene>
<evidence type="ECO:0000313" key="1">
    <source>
        <dbReference type="EMBL" id="APV36652.1"/>
    </source>
</evidence>
<dbReference type="PIRSF" id="PIRSF016481">
    <property type="entry name" value="Pilus_assembly_PilP"/>
    <property type="match status" value="1"/>
</dbReference>
<dbReference type="STRING" id="487316.BEN76_11740"/>
<evidence type="ECO:0000313" key="2">
    <source>
        <dbReference type="EMBL" id="WND06618.1"/>
    </source>
</evidence>
<dbReference type="eggNOG" id="COG3168">
    <property type="taxonomic scope" value="Bacteria"/>
</dbReference>
<dbReference type="AlphaFoldDB" id="A0A1P8EKK8"/>
<dbReference type="RefSeq" id="WP_004934225.1">
    <property type="nucleotide sequence ID" value="NZ_BBNM01000002.1"/>
</dbReference>
<dbReference type="Gene3D" id="2.30.30.830">
    <property type="match status" value="1"/>
</dbReference>
<dbReference type="InterPro" id="IPR007446">
    <property type="entry name" value="PilP"/>
</dbReference>